<organism evidence="4 5">
    <name type="scientific">Pyrenophora tritici-repentis</name>
    <dbReference type="NCBI Taxonomy" id="45151"/>
    <lineage>
        <taxon>Eukaryota</taxon>
        <taxon>Fungi</taxon>
        <taxon>Dikarya</taxon>
        <taxon>Ascomycota</taxon>
        <taxon>Pezizomycotina</taxon>
        <taxon>Dothideomycetes</taxon>
        <taxon>Pleosporomycetidae</taxon>
        <taxon>Pleosporales</taxon>
        <taxon>Pleosporineae</taxon>
        <taxon>Pleosporaceae</taxon>
        <taxon>Pyrenophora</taxon>
    </lineage>
</organism>
<dbReference type="InterPro" id="IPR053858">
    <property type="entry name" value="Arb2_dom"/>
</dbReference>
<dbReference type="GO" id="GO:0035197">
    <property type="term" value="F:siRNA binding"/>
    <property type="evidence" value="ECO:0007669"/>
    <property type="project" value="TreeGrafter"/>
</dbReference>
<dbReference type="OrthoDB" id="421951at2759"/>
<dbReference type="OMA" id="HATNNER"/>
<protein>
    <submittedName>
        <fullName evidence="3">Arb2 multi-domain protein</fullName>
    </submittedName>
</protein>
<reference evidence="3" key="1">
    <citation type="journal article" date="2018" name="BMC Genomics">
        <title>Comparative genomics of the wheat fungal pathogen Pyrenophora tritici-repentis reveals chromosomal variations and genome plasticity.</title>
        <authorList>
            <person name="Moolhuijzen P."/>
            <person name="See P.T."/>
            <person name="Hane J.K."/>
            <person name="Shi G."/>
            <person name="Liu Z."/>
            <person name="Oliver R.P."/>
            <person name="Moffat C.S."/>
        </authorList>
    </citation>
    <scope>NUCLEOTIDE SEQUENCE [LARGE SCALE GENOMIC DNA]</scope>
    <source>
        <strain evidence="3">M4</strain>
    </source>
</reference>
<dbReference type="EMBL" id="NRDI02000022">
    <property type="protein sequence ID" value="KAI1509104.1"/>
    <property type="molecule type" value="Genomic_DNA"/>
</dbReference>
<dbReference type="EMBL" id="NQIK02000010">
    <property type="protein sequence ID" value="KAF7565007.1"/>
    <property type="molecule type" value="Genomic_DNA"/>
</dbReference>
<feature type="domain" description="Arb2" evidence="2">
    <location>
        <begin position="15"/>
        <end position="316"/>
    </location>
</feature>
<dbReference type="GO" id="GO:0005634">
    <property type="term" value="C:nucleus"/>
    <property type="evidence" value="ECO:0007669"/>
    <property type="project" value="TreeGrafter"/>
</dbReference>
<feature type="compositionally biased region" description="Acidic residues" evidence="1">
    <location>
        <begin position="598"/>
        <end position="618"/>
    </location>
</feature>
<reference evidence="5" key="4">
    <citation type="journal article" date="2022" name="Microb. Genom.">
        <title>A global pangenome for the wheat fungal pathogen Pyrenophora tritici-repentis and prediction of effector protein structural homology.</title>
        <authorList>
            <person name="Moolhuijzen P.M."/>
            <person name="See P.T."/>
            <person name="Shi G."/>
            <person name="Powell H.R."/>
            <person name="Cockram J."/>
            <person name="Jorgensen L.N."/>
            <person name="Benslimane H."/>
            <person name="Strelkov S.E."/>
            <person name="Turner J."/>
            <person name="Liu Z."/>
            <person name="Moffat C.S."/>
        </authorList>
    </citation>
    <scope>NUCLEOTIDE SEQUENCE [LARGE SCALE GENOMIC DNA]</scope>
</reference>
<dbReference type="Pfam" id="PF22749">
    <property type="entry name" value="Arb2"/>
    <property type="match status" value="1"/>
</dbReference>
<sequence>MFVRVEDSLPADPSFPADLKKLGYFINKTGCIRRINAPEKQFVYHATNNERVNEVRREAMQTCQRKEAEKRLSYLGINCIHLPKFGMSKPNGPHVPILSPSPDVLKSRKRVIVIVNDTLQDLGILAYRQLQRELGINGGSVVNFVKEIIKRSAPNNSADKDADIFKDGFKLDDDSTTPGLVVLNMGQLLYSTKYDQAMTLRSWSAMPRKSVVHDMIPIDEEVNRVPGHRTPEEHLKTVFDQVICNPERVAADAEVYVIALENGTQRIVSLIGNNFEKYGSRITAMALVDSTVADAEIHNPHARAFLRQRTRQWKYNDLTFNPLHCTSLPDDYHQDTANSQPQDTTSCMRSAKHISWHEGIPTGAVAILTNTLHRLSIAITPASNPELTPPTDPDAPADWTDQGVVCPTFSGGANPVGECIFTNPTVQHAILSFFEEVAQDPENYRNPLSLKAFTEAPKPTPDNPMSFDPEQAPIDFTPPPDLLTPEQQALADARDTLLELSVELAACPTDISELAPGRKALETKISELATHVEKLEMEALSCGGAVAGEAESKRESWKPRAEGPKVPFAGTMVDSELLKATGLMGGGAVEEVGVEKEMDEVDVEREMDEEFGVDEEEEGGKVSDDEKAFL</sequence>
<dbReference type="Proteomes" id="UP000249757">
    <property type="component" value="Unassembled WGS sequence"/>
</dbReference>
<accession>A0A2W1EIB9</accession>
<dbReference type="AlphaFoldDB" id="A0A2W1EIB9"/>
<feature type="region of interest" description="Disordered" evidence="1">
    <location>
        <begin position="598"/>
        <end position="630"/>
    </location>
</feature>
<evidence type="ECO:0000256" key="1">
    <source>
        <dbReference type="SAM" id="MobiDB-lite"/>
    </source>
</evidence>
<dbReference type="Proteomes" id="UP000245464">
    <property type="component" value="Chromosome 10"/>
</dbReference>
<reference evidence="4" key="2">
    <citation type="submission" date="2021-05" db="EMBL/GenBank/DDBJ databases">
        <authorList>
            <person name="Moolhuijzen P.M."/>
            <person name="Moffat C.S."/>
        </authorList>
    </citation>
    <scope>NUCLEOTIDE SEQUENCE</scope>
    <source>
        <strain evidence="4">86-124</strain>
    </source>
</reference>
<evidence type="ECO:0000313" key="5">
    <source>
        <dbReference type="Proteomes" id="UP000249757"/>
    </source>
</evidence>
<evidence type="ECO:0000313" key="3">
    <source>
        <dbReference type="EMBL" id="KAF7565007.1"/>
    </source>
</evidence>
<comment type="caution">
    <text evidence="4">The sequence shown here is derived from an EMBL/GenBank/DDBJ whole genome shotgun (WGS) entry which is preliminary data.</text>
</comment>
<dbReference type="InterPro" id="IPR048263">
    <property type="entry name" value="Arb2"/>
</dbReference>
<proteinExistence type="predicted"/>
<dbReference type="GO" id="GO:0031048">
    <property type="term" value="P:regulatory ncRNA-mediated heterochromatin formation"/>
    <property type="evidence" value="ECO:0007669"/>
    <property type="project" value="TreeGrafter"/>
</dbReference>
<dbReference type="PANTHER" id="PTHR21357:SF4">
    <property type="entry name" value="FAM172 FAMILY PROTEIN HOMOLOG CG10038"/>
    <property type="match status" value="1"/>
</dbReference>
<feature type="compositionally biased region" description="Basic and acidic residues" evidence="1">
    <location>
        <begin position="619"/>
        <end position="630"/>
    </location>
</feature>
<keyword evidence="5" id="KW-1185">Reference proteome</keyword>
<evidence type="ECO:0000313" key="4">
    <source>
        <dbReference type="EMBL" id="KAI1509104.1"/>
    </source>
</evidence>
<reference evidence="4" key="3">
    <citation type="journal article" date="2022" name="bioRxiv">
        <title>A global pangenome for the wheat fungal pathogen Pyrenophora tritici-repentis and prediction of effector protein structural homology.</title>
        <authorList>
            <person name="Moolhuijzen P."/>
            <person name="See P.T."/>
            <person name="Shi G."/>
            <person name="Powell H.R."/>
            <person name="Cockram J."/>
            <person name="Jorgensen L.N."/>
            <person name="Benslimane H."/>
            <person name="Strelkov S.E."/>
            <person name="Turner J."/>
            <person name="Liu Z."/>
            <person name="Moffat C.S."/>
        </authorList>
    </citation>
    <scope>NUCLEOTIDE SEQUENCE</scope>
    <source>
        <strain evidence="4">86-124</strain>
    </source>
</reference>
<evidence type="ECO:0000259" key="2">
    <source>
        <dbReference type="Pfam" id="PF22749"/>
    </source>
</evidence>
<dbReference type="PANTHER" id="PTHR21357">
    <property type="entry name" value="FAM172 FAMILY PROTEIN HOMOLOG CG10038"/>
    <property type="match status" value="1"/>
</dbReference>
<gene>
    <name evidence="4" type="ORF">Ptr86124_012060</name>
    <name evidence="3" type="ORF">PtrM4_044410</name>
</gene>
<name>A0A2W1EIB9_9PLEO</name>